<evidence type="ECO:0000259" key="3">
    <source>
        <dbReference type="Pfam" id="PF00296"/>
    </source>
</evidence>
<dbReference type="EMBL" id="QVQT01000003">
    <property type="protein sequence ID" value="RFU17149.1"/>
    <property type="molecule type" value="Genomic_DNA"/>
</dbReference>
<comment type="caution">
    <text evidence="4">The sequence shown here is derived from an EMBL/GenBank/DDBJ whole genome shotgun (WGS) entry which is preliminary data.</text>
</comment>
<organism evidence="4 5">
    <name type="scientific">Paracidobacterium acidisoli</name>
    <dbReference type="NCBI Taxonomy" id="2303751"/>
    <lineage>
        <taxon>Bacteria</taxon>
        <taxon>Pseudomonadati</taxon>
        <taxon>Acidobacteriota</taxon>
        <taxon>Terriglobia</taxon>
        <taxon>Terriglobales</taxon>
        <taxon>Acidobacteriaceae</taxon>
        <taxon>Paracidobacterium</taxon>
    </lineage>
</organism>
<protein>
    <submittedName>
        <fullName evidence="4">LLM class flavin-dependent oxidoreductase</fullName>
    </submittedName>
</protein>
<dbReference type="OrthoDB" id="9780518at2"/>
<sequence>MTIPSTTTTSTMRFGLSGSLGGLEAHNHAAIPERAREIERLGFAGMWFNEEHFGRTDASHQRHILSPIVLAMAVAAATTQLRVGFSVLLVPLHHPLRLAEEIATLDVLSGGRVDLGVSRANNGRYGVAFGYDRQTGPDLERCLDTMIGYWAGKPLTIDDIDYTVSPAPIQQPHPPIYVGAYSESTIEWAARCGYPTIQHGIQSAASLHRCLTSYAGHGGDLSQVPVGRFCYVGESDAQARKDIWPIVVRQAERLHGIGIWRRGDQVMTEADLDPERFYHETAIIGGPDTVAARIAHLRDTYGIRYVNLLSSFFGLMPEQLLRSSLELFAREVMPRFVSTGAGLQSATGQAAPATPDLR</sequence>
<dbReference type="AlphaFoldDB" id="A0A372IQU2"/>
<accession>A0A372IQU2</accession>
<dbReference type="InterPro" id="IPR036661">
    <property type="entry name" value="Luciferase-like_sf"/>
</dbReference>
<evidence type="ECO:0000313" key="5">
    <source>
        <dbReference type="Proteomes" id="UP000264702"/>
    </source>
</evidence>
<evidence type="ECO:0000313" key="4">
    <source>
        <dbReference type="EMBL" id="RFU17149.1"/>
    </source>
</evidence>
<dbReference type="SUPFAM" id="SSF51679">
    <property type="entry name" value="Bacterial luciferase-like"/>
    <property type="match status" value="1"/>
</dbReference>
<dbReference type="Proteomes" id="UP000264702">
    <property type="component" value="Unassembled WGS sequence"/>
</dbReference>
<proteinExistence type="predicted"/>
<feature type="domain" description="Luciferase-like" evidence="3">
    <location>
        <begin position="27"/>
        <end position="300"/>
    </location>
</feature>
<name>A0A372IQU2_9BACT</name>
<evidence type="ECO:0000256" key="1">
    <source>
        <dbReference type="ARBA" id="ARBA00023002"/>
    </source>
</evidence>
<dbReference type="Pfam" id="PF00296">
    <property type="entry name" value="Bac_luciferase"/>
    <property type="match status" value="1"/>
</dbReference>
<dbReference type="InterPro" id="IPR050766">
    <property type="entry name" value="Bact_Lucif_Oxidored"/>
</dbReference>
<dbReference type="GO" id="GO:0004497">
    <property type="term" value="F:monooxygenase activity"/>
    <property type="evidence" value="ECO:0007669"/>
    <property type="project" value="UniProtKB-KW"/>
</dbReference>
<dbReference type="GO" id="GO:0005829">
    <property type="term" value="C:cytosol"/>
    <property type="evidence" value="ECO:0007669"/>
    <property type="project" value="TreeGrafter"/>
</dbReference>
<keyword evidence="2" id="KW-0503">Monooxygenase</keyword>
<keyword evidence="1" id="KW-0560">Oxidoreductase</keyword>
<keyword evidence="5" id="KW-1185">Reference proteome</keyword>
<dbReference type="RefSeq" id="WP_117299506.1">
    <property type="nucleotide sequence ID" value="NZ_QVQT02000003.1"/>
</dbReference>
<gene>
    <name evidence="4" type="ORF">D0Y96_10695</name>
</gene>
<dbReference type="PANTHER" id="PTHR30137:SF8">
    <property type="entry name" value="BLR5498 PROTEIN"/>
    <property type="match status" value="1"/>
</dbReference>
<evidence type="ECO:0000256" key="2">
    <source>
        <dbReference type="ARBA" id="ARBA00023033"/>
    </source>
</evidence>
<dbReference type="InterPro" id="IPR011251">
    <property type="entry name" value="Luciferase-like_dom"/>
</dbReference>
<reference evidence="4 5" key="1">
    <citation type="submission" date="2018-08" db="EMBL/GenBank/DDBJ databases">
        <title>Acidipila sp. 4G-K13, an acidobacterium isolated from forest soil.</title>
        <authorList>
            <person name="Gao Z.-H."/>
            <person name="Qiu L.-H."/>
        </authorList>
    </citation>
    <scope>NUCLEOTIDE SEQUENCE [LARGE SCALE GENOMIC DNA]</scope>
    <source>
        <strain evidence="4 5">4G-K13</strain>
    </source>
</reference>
<dbReference type="GO" id="GO:0016705">
    <property type="term" value="F:oxidoreductase activity, acting on paired donors, with incorporation or reduction of molecular oxygen"/>
    <property type="evidence" value="ECO:0007669"/>
    <property type="project" value="InterPro"/>
</dbReference>
<dbReference type="Gene3D" id="3.20.20.30">
    <property type="entry name" value="Luciferase-like domain"/>
    <property type="match status" value="1"/>
</dbReference>
<dbReference type="PANTHER" id="PTHR30137">
    <property type="entry name" value="LUCIFERASE-LIKE MONOOXYGENASE"/>
    <property type="match status" value="1"/>
</dbReference>